<feature type="transmembrane region" description="Helical" evidence="1">
    <location>
        <begin position="301"/>
        <end position="319"/>
    </location>
</feature>
<feature type="transmembrane region" description="Helical" evidence="1">
    <location>
        <begin position="252"/>
        <end position="268"/>
    </location>
</feature>
<proteinExistence type="predicted"/>
<evidence type="ECO:0000259" key="2">
    <source>
        <dbReference type="Pfam" id="PF02517"/>
    </source>
</evidence>
<comment type="caution">
    <text evidence="3">The sequence shown here is derived from an EMBL/GenBank/DDBJ whole genome shotgun (WGS) entry which is preliminary data.</text>
</comment>
<accession>A0A0R2P2X8</accession>
<sequence length="365" mass="40991">MAKLLSKIPDSIALPAGFLLLPIGTILLPLLPELGVPLTLLATRFLGRKFQWARRFNTWVDNKWSNLRTRFKSGRRADHPKLFKWILGTLFIVTTWQVLGLALTFLLASFFDLDVDLLFSTADEDLAAIRALPAWSSAATILISFLPLFIATLLAYRIFLKKDIKSLFTSRNKYSYKRTWIGFASLALISIAFGSLDLILNWDSYTFSFKASAFLPYLLIAFTLLPIQTTAEELFFRGWIQRWLDNGKKKQWSISILSGAIFSLPHLANPEVAGNELFFPIISYGATGFMLAWVTYRDQSLELAIGAHFANNLLAALLVSSQDSALPSVSLLTVPEVPWGPAALFSVIMVPIFIWLTNRWGAKAY</sequence>
<evidence type="ECO:0000313" key="3">
    <source>
        <dbReference type="EMBL" id="KRO32438.1"/>
    </source>
</evidence>
<feature type="transmembrane region" description="Helical" evidence="1">
    <location>
        <begin position="274"/>
        <end position="294"/>
    </location>
</feature>
<feature type="transmembrane region" description="Helical" evidence="1">
    <location>
        <begin position="214"/>
        <end position="231"/>
    </location>
</feature>
<dbReference type="InterPro" id="IPR003675">
    <property type="entry name" value="Rce1/LyrA-like_dom"/>
</dbReference>
<feature type="transmembrane region" description="Helical" evidence="1">
    <location>
        <begin position="339"/>
        <end position="357"/>
    </location>
</feature>
<keyword evidence="1" id="KW-1133">Transmembrane helix</keyword>
<dbReference type="GO" id="GO:0080120">
    <property type="term" value="P:CAAX-box protein maturation"/>
    <property type="evidence" value="ECO:0007669"/>
    <property type="project" value="UniProtKB-ARBA"/>
</dbReference>
<reference evidence="3 4" key="1">
    <citation type="submission" date="2015-10" db="EMBL/GenBank/DDBJ databases">
        <title>Metagenome-Assembled Genomes uncover a global brackish microbiome.</title>
        <authorList>
            <person name="Hugerth L.W."/>
            <person name="Larsson J."/>
            <person name="Alneberg J."/>
            <person name="Lindh M.V."/>
            <person name="Legrand C."/>
            <person name="Pinhassi J."/>
            <person name="Andersson A.F."/>
        </authorList>
    </citation>
    <scope>NUCLEOTIDE SEQUENCE [LARGE SCALE GENOMIC DNA]</scope>
    <source>
        <strain evidence="3">BACL2 MAG-121220-bin52</strain>
    </source>
</reference>
<evidence type="ECO:0000313" key="4">
    <source>
        <dbReference type="Proteomes" id="UP000054017"/>
    </source>
</evidence>
<gene>
    <name evidence="3" type="ORF">ABR65_04405</name>
</gene>
<keyword evidence="1" id="KW-0812">Transmembrane</keyword>
<feature type="domain" description="CAAX prenyl protease 2/Lysostaphin resistance protein A-like" evidence="2">
    <location>
        <begin position="218"/>
        <end position="314"/>
    </location>
</feature>
<dbReference type="AlphaFoldDB" id="A0A0R2P2X8"/>
<dbReference type="PANTHER" id="PTHR39430">
    <property type="entry name" value="MEMBRANE-ASSOCIATED PROTEASE-RELATED"/>
    <property type="match status" value="1"/>
</dbReference>
<feature type="transmembrane region" description="Helical" evidence="1">
    <location>
        <begin position="85"/>
        <end position="111"/>
    </location>
</feature>
<evidence type="ECO:0000256" key="1">
    <source>
        <dbReference type="SAM" id="Phobius"/>
    </source>
</evidence>
<dbReference type="Pfam" id="PF02517">
    <property type="entry name" value="Rce1-like"/>
    <property type="match status" value="1"/>
</dbReference>
<feature type="transmembrane region" description="Helical" evidence="1">
    <location>
        <begin position="12"/>
        <end position="31"/>
    </location>
</feature>
<feature type="transmembrane region" description="Helical" evidence="1">
    <location>
        <begin position="180"/>
        <end position="202"/>
    </location>
</feature>
<organism evidence="3 4">
    <name type="scientific">Actinobacteria bacterium BACL2 MAG-121220-bin52</name>
    <dbReference type="NCBI Taxonomy" id="1655573"/>
    <lineage>
        <taxon>Bacteria</taxon>
        <taxon>Bacillati</taxon>
        <taxon>Actinomycetota</taxon>
        <taxon>Actinomycetes</taxon>
        <taxon>Actinomycetes incertae sedis</taxon>
        <taxon>ac1 cluster</taxon>
    </lineage>
</organism>
<dbReference type="Proteomes" id="UP000054017">
    <property type="component" value="Unassembled WGS sequence"/>
</dbReference>
<dbReference type="EMBL" id="LIAX01000151">
    <property type="protein sequence ID" value="KRO32438.1"/>
    <property type="molecule type" value="Genomic_DNA"/>
</dbReference>
<protein>
    <recommendedName>
        <fullName evidence="2">CAAX prenyl protease 2/Lysostaphin resistance protein A-like domain-containing protein</fullName>
    </recommendedName>
</protein>
<feature type="transmembrane region" description="Helical" evidence="1">
    <location>
        <begin position="131"/>
        <end position="159"/>
    </location>
</feature>
<name>A0A0R2P2X8_9ACTN</name>
<keyword evidence="1" id="KW-0472">Membrane</keyword>
<dbReference type="PANTHER" id="PTHR39430:SF1">
    <property type="entry name" value="PROTEASE"/>
    <property type="match status" value="1"/>
</dbReference>
<dbReference type="GO" id="GO:0004175">
    <property type="term" value="F:endopeptidase activity"/>
    <property type="evidence" value="ECO:0007669"/>
    <property type="project" value="UniProtKB-ARBA"/>
</dbReference>